<dbReference type="OrthoDB" id="9814037at2"/>
<dbReference type="InterPro" id="IPR027392">
    <property type="entry name" value="TF_Znf"/>
</dbReference>
<evidence type="ECO:0000259" key="2">
    <source>
        <dbReference type="Pfam" id="PF13453"/>
    </source>
</evidence>
<gene>
    <name evidence="3" type="ordered locus">Cfla_0087</name>
</gene>
<evidence type="ECO:0000313" key="4">
    <source>
        <dbReference type="Proteomes" id="UP000000849"/>
    </source>
</evidence>
<dbReference type="Proteomes" id="UP000000849">
    <property type="component" value="Chromosome"/>
</dbReference>
<keyword evidence="4" id="KW-1185">Reference proteome</keyword>
<dbReference type="STRING" id="446466.Cfla_0087"/>
<feature type="region of interest" description="Disordered" evidence="1">
    <location>
        <begin position="49"/>
        <end position="111"/>
    </location>
</feature>
<organism evidence="3 4">
    <name type="scientific">Cellulomonas flavigena (strain ATCC 482 / DSM 20109 / BCRC 11376 / JCM 18109 / NBRC 3775 / NCIMB 8073 / NRS 134)</name>
    <dbReference type="NCBI Taxonomy" id="446466"/>
    <lineage>
        <taxon>Bacteria</taxon>
        <taxon>Bacillati</taxon>
        <taxon>Actinomycetota</taxon>
        <taxon>Actinomycetes</taxon>
        <taxon>Micrococcales</taxon>
        <taxon>Cellulomonadaceae</taxon>
        <taxon>Cellulomonas</taxon>
    </lineage>
</organism>
<dbReference type="Pfam" id="PF13453">
    <property type="entry name" value="Zn_ribbon_TFIIB"/>
    <property type="match status" value="1"/>
</dbReference>
<dbReference type="HOGENOM" id="CLU_147819_0_1_11"/>
<dbReference type="eggNOG" id="COG3809">
    <property type="taxonomic scope" value="Bacteria"/>
</dbReference>
<reference evidence="3 4" key="1">
    <citation type="journal article" date="2010" name="Stand. Genomic Sci.">
        <title>Complete genome sequence of Cellulomonas flavigena type strain (134).</title>
        <authorList>
            <person name="Abt B."/>
            <person name="Foster B."/>
            <person name="Lapidus A."/>
            <person name="Clum A."/>
            <person name="Sun H."/>
            <person name="Pukall R."/>
            <person name="Lucas S."/>
            <person name="Glavina Del Rio T."/>
            <person name="Nolan M."/>
            <person name="Tice H."/>
            <person name="Cheng J.F."/>
            <person name="Pitluck S."/>
            <person name="Liolios K."/>
            <person name="Ivanova N."/>
            <person name="Mavromatis K."/>
            <person name="Ovchinnikova G."/>
            <person name="Pati A."/>
            <person name="Goodwin L."/>
            <person name="Chen A."/>
            <person name="Palaniappan K."/>
            <person name="Land M."/>
            <person name="Hauser L."/>
            <person name="Chang Y.J."/>
            <person name="Jeffries C.D."/>
            <person name="Rohde M."/>
            <person name="Goker M."/>
            <person name="Woyke T."/>
            <person name="Bristow J."/>
            <person name="Eisen J.A."/>
            <person name="Markowitz V."/>
            <person name="Hugenholtz P."/>
            <person name="Kyrpides N.C."/>
            <person name="Klenk H.P."/>
        </authorList>
    </citation>
    <scope>NUCLEOTIDE SEQUENCE [LARGE SCALE GENOMIC DNA]</scope>
    <source>
        <strain evidence="4">ATCC 482 / DSM 20109 / BCRC 11376 / JCM 18109 / NBRC 3775 / NCIMB 8073 / NRS 134</strain>
    </source>
</reference>
<proteinExistence type="predicted"/>
<evidence type="ECO:0000256" key="1">
    <source>
        <dbReference type="SAM" id="MobiDB-lite"/>
    </source>
</evidence>
<evidence type="ECO:0000313" key="3">
    <source>
        <dbReference type="EMBL" id="ADG73007.1"/>
    </source>
</evidence>
<sequence>MQCPVDQNQLVMTERQGVEIDYCPSCRGIWLDRGELDKIIDRAGATVAGERPAPAAPGVPAYGTPDPRGYEVRDDRPRYVERDDRGYERGYDDRRRDDHRGYERGYDGRKRKKRESWLEDLFDF</sequence>
<name>D5UFP8_CELFN</name>
<feature type="domain" description="Transcription factor zinc-finger" evidence="2">
    <location>
        <begin position="2"/>
        <end position="42"/>
    </location>
</feature>
<accession>D5UFP8</accession>
<protein>
    <recommendedName>
        <fullName evidence="2">Transcription factor zinc-finger domain-containing protein</fullName>
    </recommendedName>
</protein>
<dbReference type="KEGG" id="cfl:Cfla_0087"/>
<feature type="compositionally biased region" description="Low complexity" evidence="1">
    <location>
        <begin position="49"/>
        <end position="65"/>
    </location>
</feature>
<dbReference type="EMBL" id="CP001964">
    <property type="protein sequence ID" value="ADG73007.1"/>
    <property type="molecule type" value="Genomic_DNA"/>
</dbReference>
<feature type="compositionally biased region" description="Basic and acidic residues" evidence="1">
    <location>
        <begin position="68"/>
        <end position="108"/>
    </location>
</feature>
<dbReference type="RefSeq" id="WP_013115341.1">
    <property type="nucleotide sequence ID" value="NC_014151.1"/>
</dbReference>
<dbReference type="AlphaFoldDB" id="D5UFP8"/>